<dbReference type="InterPro" id="IPR051599">
    <property type="entry name" value="Cell_Envelope_Assoc"/>
</dbReference>
<evidence type="ECO:0000256" key="1">
    <source>
        <dbReference type="SAM" id="Phobius"/>
    </source>
</evidence>
<dbReference type="InterPro" id="IPR003848">
    <property type="entry name" value="DUF218"/>
</dbReference>
<evidence type="ECO:0000313" key="4">
    <source>
        <dbReference type="Proteomes" id="UP000241193"/>
    </source>
</evidence>
<dbReference type="PANTHER" id="PTHR30336:SF4">
    <property type="entry name" value="ENVELOPE BIOGENESIS FACTOR ELYC"/>
    <property type="match status" value="1"/>
</dbReference>
<dbReference type="GO" id="GO:0043164">
    <property type="term" value="P:Gram-negative-bacterium-type cell wall biogenesis"/>
    <property type="evidence" value="ECO:0007669"/>
    <property type="project" value="TreeGrafter"/>
</dbReference>
<feature type="transmembrane region" description="Helical" evidence="1">
    <location>
        <begin position="15"/>
        <end position="37"/>
    </location>
</feature>
<gene>
    <name evidence="3" type="ORF">C8261_11670</name>
</gene>
<feature type="transmembrane region" description="Helical" evidence="1">
    <location>
        <begin position="46"/>
        <end position="68"/>
    </location>
</feature>
<dbReference type="EMBL" id="PZKC01000009">
    <property type="protein sequence ID" value="PTD95933.1"/>
    <property type="molecule type" value="Genomic_DNA"/>
</dbReference>
<comment type="caution">
    <text evidence="3">The sequence shown here is derived from an EMBL/GenBank/DDBJ whole genome shotgun (WGS) entry which is preliminary data.</text>
</comment>
<feature type="domain" description="DUF218" evidence="2">
    <location>
        <begin position="86"/>
        <end position="249"/>
    </location>
</feature>
<reference evidence="3 4" key="1">
    <citation type="submission" date="2018-03" db="EMBL/GenBank/DDBJ databases">
        <authorList>
            <person name="Keele B.F."/>
        </authorList>
    </citation>
    <scope>NUCLEOTIDE SEQUENCE [LARGE SCALE GENOMIC DNA]</scope>
    <source>
        <strain evidence="3 4">D20</strain>
    </source>
</reference>
<dbReference type="GO" id="GO:0005886">
    <property type="term" value="C:plasma membrane"/>
    <property type="evidence" value="ECO:0007669"/>
    <property type="project" value="TreeGrafter"/>
</dbReference>
<dbReference type="RefSeq" id="WP_107493898.1">
    <property type="nucleotide sequence ID" value="NZ_PZKC01000009.1"/>
</dbReference>
<accession>A0A2T4IDU3</accession>
<protein>
    <recommendedName>
        <fullName evidence="2">DUF218 domain-containing protein</fullName>
    </recommendedName>
</protein>
<keyword evidence="4" id="KW-1185">Reference proteome</keyword>
<keyword evidence="1" id="KW-0472">Membrane</keyword>
<dbReference type="GO" id="GO:0000270">
    <property type="term" value="P:peptidoglycan metabolic process"/>
    <property type="evidence" value="ECO:0007669"/>
    <property type="project" value="TreeGrafter"/>
</dbReference>
<keyword evidence="1" id="KW-1133">Transmembrane helix</keyword>
<dbReference type="AlphaFoldDB" id="A0A2T4IDU3"/>
<evidence type="ECO:0000313" key="3">
    <source>
        <dbReference type="EMBL" id="PTD95933.1"/>
    </source>
</evidence>
<evidence type="ECO:0000259" key="2">
    <source>
        <dbReference type="Pfam" id="PF02698"/>
    </source>
</evidence>
<sequence>MSFDPATVLFWSKKLLAAAILPPLGPLLLIAFGLLLWQRRPRSARVLAWGGLLLALALSTPVTVGLALRPLEPPRAVSTDELARAQAIVVLGGGKRSYGPEFGGETLNHHSLERVRYGAWLARRSGLPVLVSGGAPTGKVPEASLMEQALVDEFGVDVRWTETASRDTRENARHSAVLLRAAGIERIALITHAAHMARSRAEFEAAGVEVIAAPTAWLGGAGEPPHALDFLPGAGAAHAGWFATHEWLGRLAYRISR</sequence>
<dbReference type="PANTHER" id="PTHR30336">
    <property type="entry name" value="INNER MEMBRANE PROTEIN, PROBABLE PERMEASE"/>
    <property type="match status" value="1"/>
</dbReference>
<dbReference type="Pfam" id="PF02698">
    <property type="entry name" value="DUF218"/>
    <property type="match status" value="1"/>
</dbReference>
<name>A0A2T4IDU3_9RHOO</name>
<dbReference type="Gene3D" id="3.40.50.620">
    <property type="entry name" value="HUPs"/>
    <property type="match status" value="1"/>
</dbReference>
<reference evidence="3 4" key="2">
    <citation type="submission" date="2018-04" db="EMBL/GenBank/DDBJ databases">
        <title>Thauera lacus sp. nov., isolated from an saline lake in Inner Mongolia, China.</title>
        <authorList>
            <person name="Liang Q.-Y."/>
        </authorList>
    </citation>
    <scope>NUCLEOTIDE SEQUENCE [LARGE SCALE GENOMIC DNA]</scope>
    <source>
        <strain evidence="3 4">D20</strain>
    </source>
</reference>
<proteinExistence type="predicted"/>
<dbReference type="Proteomes" id="UP000241193">
    <property type="component" value="Unassembled WGS sequence"/>
</dbReference>
<keyword evidence="1" id="KW-0812">Transmembrane</keyword>
<dbReference type="CDD" id="cd06259">
    <property type="entry name" value="YdcF-like"/>
    <property type="match status" value="1"/>
</dbReference>
<dbReference type="InterPro" id="IPR014729">
    <property type="entry name" value="Rossmann-like_a/b/a_fold"/>
</dbReference>
<organism evidence="3 4">
    <name type="scientific">Pseudothauera lacus</name>
    <dbReference type="NCBI Taxonomy" id="2136175"/>
    <lineage>
        <taxon>Bacteria</taxon>
        <taxon>Pseudomonadati</taxon>
        <taxon>Pseudomonadota</taxon>
        <taxon>Betaproteobacteria</taxon>
        <taxon>Rhodocyclales</taxon>
        <taxon>Zoogloeaceae</taxon>
        <taxon>Pseudothauera</taxon>
    </lineage>
</organism>
<dbReference type="OrthoDB" id="9809813at2"/>